<accession>A0A8T0BWT8</accession>
<dbReference type="SUPFAM" id="SSF48726">
    <property type="entry name" value="Immunoglobulin"/>
    <property type="match status" value="3"/>
</dbReference>
<dbReference type="InterPro" id="IPR013106">
    <property type="entry name" value="Ig_V-set"/>
</dbReference>
<dbReference type="InterPro" id="IPR007110">
    <property type="entry name" value="Ig-like_dom"/>
</dbReference>
<proteinExistence type="predicted"/>
<dbReference type="Gene3D" id="2.60.40.10">
    <property type="entry name" value="Immunoglobulins"/>
    <property type="match status" value="3"/>
</dbReference>
<keyword evidence="1" id="KW-1015">Disulfide bond</keyword>
<feature type="domain" description="Ig-like" evidence="3">
    <location>
        <begin position="126"/>
        <end position="211"/>
    </location>
</feature>
<reference evidence="4" key="1">
    <citation type="submission" date="2020-08" db="EMBL/GenBank/DDBJ databases">
        <title>Chromosome-level assembly of Southern catfish (Silurus meridionalis) provides insights into visual adaptation to the nocturnal and benthic lifestyles.</title>
        <authorList>
            <person name="Zhang Y."/>
            <person name="Wang D."/>
            <person name="Peng Z."/>
        </authorList>
    </citation>
    <scope>NUCLEOTIDE SEQUENCE</scope>
    <source>
        <strain evidence="4">SWU-2019-XX</strain>
        <tissue evidence="4">Muscle</tissue>
    </source>
</reference>
<dbReference type="SMART" id="SM00406">
    <property type="entry name" value="IGv"/>
    <property type="match status" value="1"/>
</dbReference>
<keyword evidence="5" id="KW-1185">Reference proteome</keyword>
<dbReference type="InterPro" id="IPR013783">
    <property type="entry name" value="Ig-like_fold"/>
</dbReference>
<dbReference type="SMART" id="SM00409">
    <property type="entry name" value="IG"/>
    <property type="match status" value="2"/>
</dbReference>
<feature type="signal peptide" evidence="2">
    <location>
        <begin position="1"/>
        <end position="21"/>
    </location>
</feature>
<dbReference type="FunFam" id="2.60.40.10:FF:000283">
    <property type="entry name" value="Immunoglobulin kappa constant"/>
    <property type="match status" value="1"/>
</dbReference>
<dbReference type="Proteomes" id="UP000606274">
    <property type="component" value="Unassembled WGS sequence"/>
</dbReference>
<dbReference type="InterPro" id="IPR003597">
    <property type="entry name" value="Ig_C1-set"/>
</dbReference>
<evidence type="ECO:0000259" key="3">
    <source>
        <dbReference type="PROSITE" id="PS50835"/>
    </source>
</evidence>
<dbReference type="AlphaFoldDB" id="A0A8T0BWT8"/>
<dbReference type="EMBL" id="JABFDY010000002">
    <property type="protein sequence ID" value="KAF7710893.1"/>
    <property type="molecule type" value="Genomic_DNA"/>
</dbReference>
<sequence length="341" mass="35980">MMILNTFALTAIVLTLSGVKALVLTQEKTMSVQTGQNVKILCSPSTSSWTITWYSISSVPRSAGSSQSLSSADGVRVVCLAQGFRPDGATLSWSDNGNAVTGADVNMMILNTFALTAIVLTLSGVKALVLTQEKTMSVQTGQNVKILCSPSTSSWTITWYQQKHGKSPTFLLADSTRASGLPSRFTYSGSGSQEYLHINGVQAEDEAVYYCACHNSLTLCYDATFGGGTELTFGTPSPPSLVLLAPSQSLSSADGVRVVCLAQGFRPDGATLSWSDNGNAVTGAEVQTGSSQRQSDGTFSQNSVLLLSPERWSSGRIYTCHLNHPALTAPLSQSASAEKCS</sequence>
<evidence type="ECO:0000313" key="4">
    <source>
        <dbReference type="EMBL" id="KAF7710893.1"/>
    </source>
</evidence>
<dbReference type="PROSITE" id="PS50835">
    <property type="entry name" value="IG_LIKE"/>
    <property type="match status" value="2"/>
</dbReference>
<dbReference type="SMART" id="SM00407">
    <property type="entry name" value="IGc1"/>
    <property type="match status" value="1"/>
</dbReference>
<feature type="domain" description="Ig-like" evidence="3">
    <location>
        <begin position="239"/>
        <end position="332"/>
    </location>
</feature>
<dbReference type="CDD" id="cd00098">
    <property type="entry name" value="IgC1"/>
    <property type="match status" value="1"/>
</dbReference>
<evidence type="ECO:0000256" key="2">
    <source>
        <dbReference type="SAM" id="SignalP"/>
    </source>
</evidence>
<gene>
    <name evidence="4" type="ORF">HF521_009765</name>
</gene>
<protein>
    <recommendedName>
        <fullName evidence="3">Ig-like domain-containing protein</fullName>
    </recommendedName>
</protein>
<dbReference type="InterPro" id="IPR003599">
    <property type="entry name" value="Ig_sub"/>
</dbReference>
<dbReference type="InterPro" id="IPR036179">
    <property type="entry name" value="Ig-like_dom_sf"/>
</dbReference>
<name>A0A8T0BWT8_SILME</name>
<comment type="caution">
    <text evidence="4">The sequence shown here is derived from an EMBL/GenBank/DDBJ whole genome shotgun (WGS) entry which is preliminary data.</text>
</comment>
<dbReference type="Pfam" id="PF07654">
    <property type="entry name" value="C1-set"/>
    <property type="match status" value="1"/>
</dbReference>
<dbReference type="PANTHER" id="PTHR23267">
    <property type="entry name" value="IMMUNOGLOBULIN LIGHT CHAIN"/>
    <property type="match status" value="1"/>
</dbReference>
<feature type="chain" id="PRO_5035872150" description="Ig-like domain-containing protein" evidence="2">
    <location>
        <begin position="22"/>
        <end position="341"/>
    </location>
</feature>
<dbReference type="Pfam" id="PF07686">
    <property type="entry name" value="V-set"/>
    <property type="match status" value="1"/>
</dbReference>
<keyword evidence="2" id="KW-0732">Signal</keyword>
<evidence type="ECO:0000313" key="5">
    <source>
        <dbReference type="Proteomes" id="UP000606274"/>
    </source>
</evidence>
<organism evidence="4 5">
    <name type="scientific">Silurus meridionalis</name>
    <name type="common">Southern catfish</name>
    <name type="synonym">Silurus soldatovi meridionalis</name>
    <dbReference type="NCBI Taxonomy" id="175797"/>
    <lineage>
        <taxon>Eukaryota</taxon>
        <taxon>Metazoa</taxon>
        <taxon>Chordata</taxon>
        <taxon>Craniata</taxon>
        <taxon>Vertebrata</taxon>
        <taxon>Euteleostomi</taxon>
        <taxon>Actinopterygii</taxon>
        <taxon>Neopterygii</taxon>
        <taxon>Teleostei</taxon>
        <taxon>Ostariophysi</taxon>
        <taxon>Siluriformes</taxon>
        <taxon>Siluridae</taxon>
        <taxon>Silurus</taxon>
    </lineage>
</organism>
<dbReference type="InterPro" id="IPR050150">
    <property type="entry name" value="IgV_Light_Chain"/>
</dbReference>
<evidence type="ECO:0000256" key="1">
    <source>
        <dbReference type="ARBA" id="ARBA00023157"/>
    </source>
</evidence>